<dbReference type="PRINTS" id="PR00483">
    <property type="entry name" value="BACPHPHTASE"/>
</dbReference>
<dbReference type="AlphaFoldDB" id="A0A540WFL5"/>
<keyword evidence="2" id="KW-1003">Cell membrane</keyword>
<evidence type="ECO:0000313" key="9">
    <source>
        <dbReference type="EMBL" id="TQF07820.1"/>
    </source>
</evidence>
<keyword evidence="6 7" id="KW-0472">Membrane</keyword>
<keyword evidence="10" id="KW-1185">Reference proteome</keyword>
<evidence type="ECO:0000256" key="7">
    <source>
        <dbReference type="SAM" id="Phobius"/>
    </source>
</evidence>
<feature type="transmembrane region" description="Helical" evidence="7">
    <location>
        <begin position="136"/>
        <end position="163"/>
    </location>
</feature>
<dbReference type="GO" id="GO:0005886">
    <property type="term" value="C:plasma membrane"/>
    <property type="evidence" value="ECO:0007669"/>
    <property type="project" value="UniProtKB-SubCell"/>
</dbReference>
<dbReference type="GO" id="GO:0030288">
    <property type="term" value="C:outer membrane-bounded periplasmic space"/>
    <property type="evidence" value="ECO:0007669"/>
    <property type="project" value="InterPro"/>
</dbReference>
<feature type="domain" description="Phosphatidic acid phosphatase type 2/haloperoxidase" evidence="8">
    <location>
        <begin position="78"/>
        <end position="190"/>
    </location>
</feature>
<dbReference type="InterPro" id="IPR001011">
    <property type="entry name" value="Acid_Pase_classA_bac"/>
</dbReference>
<keyword evidence="5 7" id="KW-1133">Transmembrane helix</keyword>
<dbReference type="InterPro" id="IPR036938">
    <property type="entry name" value="PAP2/HPO_sf"/>
</dbReference>
<evidence type="ECO:0000256" key="1">
    <source>
        <dbReference type="ARBA" id="ARBA00004651"/>
    </source>
</evidence>
<dbReference type="InterPro" id="IPR000326">
    <property type="entry name" value="PAP2/HPO"/>
</dbReference>
<dbReference type="OrthoDB" id="5242960at2"/>
<dbReference type="SUPFAM" id="SSF48317">
    <property type="entry name" value="Acid phosphatase/Vanadium-dependent haloperoxidase"/>
    <property type="match status" value="1"/>
</dbReference>
<keyword evidence="4" id="KW-0378">Hydrolase</keyword>
<evidence type="ECO:0000256" key="3">
    <source>
        <dbReference type="ARBA" id="ARBA00022692"/>
    </source>
</evidence>
<evidence type="ECO:0000256" key="5">
    <source>
        <dbReference type="ARBA" id="ARBA00022989"/>
    </source>
</evidence>
<dbReference type="EMBL" id="VIGB01000003">
    <property type="protein sequence ID" value="TQF07820.1"/>
    <property type="molecule type" value="Genomic_DNA"/>
</dbReference>
<reference evidence="9 10" key="1">
    <citation type="submission" date="2019-06" db="EMBL/GenBank/DDBJ databases">
        <title>Description of Kitasatospora acidophila sp. nov. isolated from pine grove soil, and reclassification of Streptomyces novaecaesareae to Kitasatospora novaeceasareae comb. nov.</title>
        <authorList>
            <person name="Kim M.J."/>
        </authorList>
    </citation>
    <scope>NUCLEOTIDE SEQUENCE [LARGE SCALE GENOMIC DNA]</scope>
    <source>
        <strain evidence="9 10">MMS16-CNU292</strain>
    </source>
</reference>
<evidence type="ECO:0000256" key="2">
    <source>
        <dbReference type="ARBA" id="ARBA00022475"/>
    </source>
</evidence>
<comment type="subcellular location">
    <subcellularLocation>
        <location evidence="1">Cell membrane</location>
        <topology evidence="1">Multi-pass membrane protein</topology>
    </subcellularLocation>
</comment>
<feature type="transmembrane region" description="Helical" evidence="7">
    <location>
        <begin position="175"/>
        <end position="193"/>
    </location>
</feature>
<comment type="caution">
    <text evidence="9">The sequence shown here is derived from an EMBL/GenBank/DDBJ whole genome shotgun (WGS) entry which is preliminary data.</text>
</comment>
<evidence type="ECO:0000256" key="4">
    <source>
        <dbReference type="ARBA" id="ARBA00022801"/>
    </source>
</evidence>
<dbReference type="Gene3D" id="1.20.144.10">
    <property type="entry name" value="Phosphatidic acid phosphatase type 2/haloperoxidase"/>
    <property type="match status" value="1"/>
</dbReference>
<dbReference type="PANTHER" id="PTHR14969">
    <property type="entry name" value="SPHINGOSINE-1-PHOSPHATE PHOSPHOHYDROLASE"/>
    <property type="match status" value="1"/>
</dbReference>
<proteinExistence type="predicted"/>
<accession>A0A540WFL5</accession>
<protein>
    <submittedName>
        <fullName evidence="9">Phosphatase PAP2 family protein</fullName>
    </submittedName>
</protein>
<dbReference type="SMART" id="SM00014">
    <property type="entry name" value="acidPPc"/>
    <property type="match status" value="1"/>
</dbReference>
<gene>
    <name evidence="9" type="ORF">E6W39_37325</name>
</gene>
<dbReference type="GO" id="GO:0003993">
    <property type="term" value="F:acid phosphatase activity"/>
    <property type="evidence" value="ECO:0007669"/>
    <property type="project" value="InterPro"/>
</dbReference>
<evidence type="ECO:0000313" key="10">
    <source>
        <dbReference type="Proteomes" id="UP000319103"/>
    </source>
</evidence>
<sequence>MARHRTPRLPPYGEPPVNDTVLNDLAALDGAIYAAIAATPTPTLDSGLRKLSGVADNSKINLSIAAALTLVPGRCRRAGLAGAAAVGLASFTANIIGKELVHRPRPDREAAKVAIARHVPMPTSASFPSGHTASAFALATVVGTVLPATATPLALLAGAVGYSRVHTGVHYPGDVLAGALLGGACGMVVLTVGRKLAERQRESAARLFNWQPTSR</sequence>
<evidence type="ECO:0000259" key="8">
    <source>
        <dbReference type="SMART" id="SM00014"/>
    </source>
</evidence>
<name>A0A540WFL5_9ACTN</name>
<dbReference type="Pfam" id="PF01569">
    <property type="entry name" value="PAP2"/>
    <property type="match status" value="1"/>
</dbReference>
<dbReference type="Proteomes" id="UP000319103">
    <property type="component" value="Unassembled WGS sequence"/>
</dbReference>
<evidence type="ECO:0000256" key="6">
    <source>
        <dbReference type="ARBA" id="ARBA00023136"/>
    </source>
</evidence>
<organism evidence="9 10">
    <name type="scientific">Kitasatospora acidiphila</name>
    <dbReference type="NCBI Taxonomy" id="2567942"/>
    <lineage>
        <taxon>Bacteria</taxon>
        <taxon>Bacillati</taxon>
        <taxon>Actinomycetota</taxon>
        <taxon>Actinomycetes</taxon>
        <taxon>Kitasatosporales</taxon>
        <taxon>Streptomycetaceae</taxon>
        <taxon>Kitasatospora</taxon>
    </lineage>
</organism>
<dbReference type="PANTHER" id="PTHR14969:SF62">
    <property type="entry name" value="DECAPRENYLPHOSPHORYL-5-PHOSPHORIBOSE PHOSPHATASE RV3807C-RELATED"/>
    <property type="match status" value="1"/>
</dbReference>
<keyword evidence="3 7" id="KW-0812">Transmembrane</keyword>